<sequence>MVEGRKGSGRRLHVHSARADIEQAGYVDKEQDIAGMQSTCPVIDSFMCTCIIPGLGEHGHGDDKHNTTPPQLLFCAFYTTLLLQHQQHIN</sequence>
<evidence type="ECO:0000313" key="1">
    <source>
        <dbReference type="EMBL" id="PVD19465.1"/>
    </source>
</evidence>
<dbReference type="AlphaFoldDB" id="A0A2T7NE89"/>
<evidence type="ECO:0000313" key="2">
    <source>
        <dbReference type="Proteomes" id="UP000245119"/>
    </source>
</evidence>
<accession>A0A2T7NE89</accession>
<proteinExistence type="predicted"/>
<organism evidence="1 2">
    <name type="scientific">Pomacea canaliculata</name>
    <name type="common">Golden apple snail</name>
    <dbReference type="NCBI Taxonomy" id="400727"/>
    <lineage>
        <taxon>Eukaryota</taxon>
        <taxon>Metazoa</taxon>
        <taxon>Spiralia</taxon>
        <taxon>Lophotrochozoa</taxon>
        <taxon>Mollusca</taxon>
        <taxon>Gastropoda</taxon>
        <taxon>Caenogastropoda</taxon>
        <taxon>Architaenioglossa</taxon>
        <taxon>Ampullarioidea</taxon>
        <taxon>Ampullariidae</taxon>
        <taxon>Pomacea</taxon>
    </lineage>
</organism>
<protein>
    <submittedName>
        <fullName evidence="1">Uncharacterized protein</fullName>
    </submittedName>
</protein>
<keyword evidence="2" id="KW-1185">Reference proteome</keyword>
<gene>
    <name evidence="1" type="ORF">C0Q70_19954</name>
</gene>
<dbReference type="Proteomes" id="UP000245119">
    <property type="component" value="Linkage Group LG13"/>
</dbReference>
<comment type="caution">
    <text evidence="1">The sequence shown here is derived from an EMBL/GenBank/DDBJ whole genome shotgun (WGS) entry which is preliminary data.</text>
</comment>
<reference evidence="1 2" key="1">
    <citation type="submission" date="2018-04" db="EMBL/GenBank/DDBJ databases">
        <title>The genome of golden apple snail Pomacea canaliculata provides insight into stress tolerance and invasive adaptation.</title>
        <authorList>
            <person name="Liu C."/>
            <person name="Liu B."/>
            <person name="Ren Y."/>
            <person name="Zhang Y."/>
            <person name="Wang H."/>
            <person name="Li S."/>
            <person name="Jiang F."/>
            <person name="Yin L."/>
            <person name="Zhang G."/>
            <person name="Qian W."/>
            <person name="Fan W."/>
        </authorList>
    </citation>
    <scope>NUCLEOTIDE SEQUENCE [LARGE SCALE GENOMIC DNA]</scope>
    <source>
        <strain evidence="1">SZHN2017</strain>
        <tissue evidence="1">Muscle</tissue>
    </source>
</reference>
<dbReference type="EMBL" id="PZQS01000013">
    <property type="protein sequence ID" value="PVD19465.1"/>
    <property type="molecule type" value="Genomic_DNA"/>
</dbReference>
<name>A0A2T7NE89_POMCA</name>